<accession>A0A9D1W072</accession>
<dbReference type="EMBL" id="DXEW01000008">
    <property type="protein sequence ID" value="HIX50056.1"/>
    <property type="molecule type" value="Genomic_DNA"/>
</dbReference>
<comment type="cofactor">
    <cofactor evidence="2">
        <name>a divalent metal cation</name>
        <dbReference type="ChEBI" id="CHEBI:60240"/>
    </cofactor>
</comment>
<dbReference type="GO" id="GO:0016787">
    <property type="term" value="F:hydrolase activity"/>
    <property type="evidence" value="ECO:0007669"/>
    <property type="project" value="UniProtKB-UniRule"/>
</dbReference>
<dbReference type="InterPro" id="IPR024654">
    <property type="entry name" value="Calcineurin-like_PHP_lpxH"/>
</dbReference>
<dbReference type="Proteomes" id="UP000886847">
    <property type="component" value="Unassembled WGS sequence"/>
</dbReference>
<feature type="domain" description="Calcineurin-like phosphoesterase" evidence="3">
    <location>
        <begin position="1"/>
        <end position="159"/>
    </location>
</feature>
<evidence type="ECO:0000259" key="3">
    <source>
        <dbReference type="Pfam" id="PF12850"/>
    </source>
</evidence>
<keyword evidence="4" id="KW-0378">Hydrolase</keyword>
<comment type="similarity">
    <text evidence="1 2">Belongs to the metallophosphoesterase superfamily. YfcE family.</text>
</comment>
<gene>
    <name evidence="4" type="primary">yfcE</name>
    <name evidence="4" type="ORF">H9851_02120</name>
</gene>
<organism evidence="4 5">
    <name type="scientific">Candidatus Borkfalkia faecavium</name>
    <dbReference type="NCBI Taxonomy" id="2838508"/>
    <lineage>
        <taxon>Bacteria</taxon>
        <taxon>Bacillati</taxon>
        <taxon>Bacillota</taxon>
        <taxon>Clostridia</taxon>
        <taxon>Christensenellales</taxon>
        <taxon>Christensenellaceae</taxon>
        <taxon>Candidatus Borkfalkia</taxon>
    </lineage>
</organism>
<dbReference type="Pfam" id="PF12850">
    <property type="entry name" value="Metallophos_2"/>
    <property type="match status" value="1"/>
</dbReference>
<dbReference type="InterPro" id="IPR029052">
    <property type="entry name" value="Metallo-depent_PP-like"/>
</dbReference>
<dbReference type="AlphaFoldDB" id="A0A9D1W072"/>
<evidence type="ECO:0000256" key="1">
    <source>
        <dbReference type="ARBA" id="ARBA00008950"/>
    </source>
</evidence>
<name>A0A9D1W072_9FIRM</name>
<proteinExistence type="inferred from homology"/>
<keyword evidence="2" id="KW-0479">Metal-binding</keyword>
<dbReference type="EC" id="3.1.4.-" evidence="2"/>
<sequence>MKILIASDIHGSRIYAQRVVDLMAEEGAAQLVLLGDIYNHGPRNPLPDGYDPMGVAAILNAQVGRLTVIKGNCDSDVDTLISDFEFVSEGVLFVGGKKIFLQHGDKFSIDALPKNCGDAFLYGHYHTGFIERRGGVLVANCGSVSLPKNGTLRSYLLLDGAHLALKDLDRNLLAEADI</sequence>
<dbReference type="SUPFAM" id="SSF56300">
    <property type="entry name" value="Metallo-dependent phosphatases"/>
    <property type="match status" value="1"/>
</dbReference>
<dbReference type="NCBIfam" id="TIGR00040">
    <property type="entry name" value="yfcE"/>
    <property type="match status" value="1"/>
</dbReference>
<evidence type="ECO:0000256" key="2">
    <source>
        <dbReference type="RuleBase" id="RU362039"/>
    </source>
</evidence>
<dbReference type="InterPro" id="IPR000979">
    <property type="entry name" value="Phosphodiesterase_MJ0936/Vps29"/>
</dbReference>
<evidence type="ECO:0000313" key="5">
    <source>
        <dbReference type="Proteomes" id="UP000886847"/>
    </source>
</evidence>
<dbReference type="Gene3D" id="3.60.21.10">
    <property type="match status" value="1"/>
</dbReference>
<comment type="caution">
    <text evidence="4">The sequence shown here is derived from an EMBL/GenBank/DDBJ whole genome shotgun (WGS) entry which is preliminary data.</text>
</comment>
<dbReference type="GO" id="GO:0046872">
    <property type="term" value="F:metal ion binding"/>
    <property type="evidence" value="ECO:0007669"/>
    <property type="project" value="UniProtKB-KW"/>
</dbReference>
<reference evidence="4" key="2">
    <citation type="submission" date="2021-04" db="EMBL/GenBank/DDBJ databases">
        <authorList>
            <person name="Gilroy R."/>
        </authorList>
    </citation>
    <scope>NUCLEOTIDE SEQUENCE</scope>
    <source>
        <strain evidence="4">2189</strain>
    </source>
</reference>
<protein>
    <recommendedName>
        <fullName evidence="2">Phosphoesterase</fullName>
        <ecNumber evidence="2">3.1.4.-</ecNumber>
    </recommendedName>
</protein>
<reference evidence="4" key="1">
    <citation type="journal article" date="2021" name="PeerJ">
        <title>Extensive microbial diversity within the chicken gut microbiome revealed by metagenomics and culture.</title>
        <authorList>
            <person name="Gilroy R."/>
            <person name="Ravi A."/>
            <person name="Getino M."/>
            <person name="Pursley I."/>
            <person name="Horton D.L."/>
            <person name="Alikhan N.F."/>
            <person name="Baker D."/>
            <person name="Gharbi K."/>
            <person name="Hall N."/>
            <person name="Watson M."/>
            <person name="Adriaenssens E.M."/>
            <person name="Foster-Nyarko E."/>
            <person name="Jarju S."/>
            <person name="Secka A."/>
            <person name="Antonio M."/>
            <person name="Oren A."/>
            <person name="Chaudhuri R.R."/>
            <person name="La Ragione R."/>
            <person name="Hildebrand F."/>
            <person name="Pallen M.J."/>
        </authorList>
    </citation>
    <scope>NUCLEOTIDE SEQUENCE</scope>
    <source>
        <strain evidence="4">2189</strain>
    </source>
</reference>
<dbReference type="NCBIfam" id="NF006988">
    <property type="entry name" value="PRK09453.1"/>
    <property type="match status" value="1"/>
</dbReference>
<evidence type="ECO:0000313" key="4">
    <source>
        <dbReference type="EMBL" id="HIX50056.1"/>
    </source>
</evidence>